<dbReference type="PANTHER" id="PTHR35997">
    <property type="entry name" value="COTTON FIBER PROTEIN-RELATED"/>
    <property type="match status" value="1"/>
</dbReference>
<feature type="transmembrane region" description="Helical" evidence="2">
    <location>
        <begin position="50"/>
        <end position="70"/>
    </location>
</feature>
<feature type="compositionally biased region" description="Basic and acidic residues" evidence="1">
    <location>
        <begin position="167"/>
        <end position="176"/>
    </location>
</feature>
<feature type="compositionally biased region" description="Polar residues" evidence="1">
    <location>
        <begin position="144"/>
        <end position="158"/>
    </location>
</feature>
<comment type="caution">
    <text evidence="3">The sequence shown here is derived from an EMBL/GenBank/DDBJ whole genome shotgun (WGS) entry which is preliminary data.</text>
</comment>
<dbReference type="PANTHER" id="PTHR35997:SF6">
    <property type="entry name" value="COTTON FIBER PROTEIN"/>
    <property type="match status" value="1"/>
</dbReference>
<proteinExistence type="predicted"/>
<keyword evidence="2" id="KW-1133">Transmembrane helix</keyword>
<gene>
    <name evidence="3" type="ORF">ZIOFF_064753</name>
</gene>
<dbReference type="Pfam" id="PF05553">
    <property type="entry name" value="DUF761"/>
    <property type="match status" value="1"/>
</dbReference>
<dbReference type="InterPro" id="IPR008480">
    <property type="entry name" value="DUF761_pln"/>
</dbReference>
<evidence type="ECO:0000313" key="3">
    <source>
        <dbReference type="EMBL" id="KAG6475526.1"/>
    </source>
</evidence>
<keyword evidence="4" id="KW-1185">Reference proteome</keyword>
<evidence type="ECO:0000313" key="4">
    <source>
        <dbReference type="Proteomes" id="UP000734854"/>
    </source>
</evidence>
<feature type="compositionally biased region" description="Acidic residues" evidence="1">
    <location>
        <begin position="177"/>
        <end position="188"/>
    </location>
</feature>
<organism evidence="3 4">
    <name type="scientific">Zingiber officinale</name>
    <name type="common">Ginger</name>
    <name type="synonym">Amomum zingiber</name>
    <dbReference type="NCBI Taxonomy" id="94328"/>
    <lineage>
        <taxon>Eukaryota</taxon>
        <taxon>Viridiplantae</taxon>
        <taxon>Streptophyta</taxon>
        <taxon>Embryophyta</taxon>
        <taxon>Tracheophyta</taxon>
        <taxon>Spermatophyta</taxon>
        <taxon>Magnoliopsida</taxon>
        <taxon>Liliopsida</taxon>
        <taxon>Zingiberales</taxon>
        <taxon>Zingiberaceae</taxon>
        <taxon>Zingiber</taxon>
    </lineage>
</organism>
<feature type="region of interest" description="Disordered" evidence="1">
    <location>
        <begin position="124"/>
        <end position="194"/>
    </location>
</feature>
<sequence>MEYSLSKPKPRALLPDEAKKLSITVLMISLPLLYVALFPVRLSSLHQDSVFWFLVSNSIILIIAVDSCTFSSNHVCDIYDEFIKHGRTRQVELSLPLSSNPSMKIADCNDNCEEQENDELIQHSSVGKGAPPTKIDNHKRPTPLNKSASTKFETSTVDRQTKSLRRSMTEKKIEYEVREEEEDTEADEYSSMSLEELNERVEEFIRRFNREMRLQNE</sequence>
<dbReference type="EMBL" id="JACMSC010000018">
    <property type="protein sequence ID" value="KAG6475526.1"/>
    <property type="molecule type" value="Genomic_DNA"/>
</dbReference>
<feature type="transmembrane region" description="Helical" evidence="2">
    <location>
        <begin position="21"/>
        <end position="38"/>
    </location>
</feature>
<evidence type="ECO:0000256" key="2">
    <source>
        <dbReference type="SAM" id="Phobius"/>
    </source>
</evidence>
<keyword evidence="2" id="KW-0812">Transmembrane</keyword>
<protein>
    <submittedName>
        <fullName evidence="3">Uncharacterized protein</fullName>
    </submittedName>
</protein>
<accession>A0A8J5EWA8</accession>
<dbReference type="AlphaFoldDB" id="A0A8J5EWA8"/>
<reference evidence="3 4" key="1">
    <citation type="submission" date="2020-08" db="EMBL/GenBank/DDBJ databases">
        <title>Plant Genome Project.</title>
        <authorList>
            <person name="Zhang R.-G."/>
        </authorList>
    </citation>
    <scope>NUCLEOTIDE SEQUENCE [LARGE SCALE GENOMIC DNA]</scope>
    <source>
        <tissue evidence="3">Rhizome</tissue>
    </source>
</reference>
<name>A0A8J5EWA8_ZINOF</name>
<dbReference type="Proteomes" id="UP000734854">
    <property type="component" value="Unassembled WGS sequence"/>
</dbReference>
<dbReference type="OrthoDB" id="680761at2759"/>
<keyword evidence="2" id="KW-0472">Membrane</keyword>
<evidence type="ECO:0000256" key="1">
    <source>
        <dbReference type="SAM" id="MobiDB-lite"/>
    </source>
</evidence>